<feature type="signal peptide" evidence="1">
    <location>
        <begin position="1"/>
        <end position="20"/>
    </location>
</feature>
<evidence type="ECO:0000313" key="3">
    <source>
        <dbReference type="Proteomes" id="UP001174209"/>
    </source>
</evidence>
<name>A0ABT8K234_9MICC</name>
<organism evidence="2 3">
    <name type="scientific">Arthrobacter burdickii</name>
    <dbReference type="NCBI Taxonomy" id="3035920"/>
    <lineage>
        <taxon>Bacteria</taxon>
        <taxon>Bacillati</taxon>
        <taxon>Actinomycetota</taxon>
        <taxon>Actinomycetes</taxon>
        <taxon>Micrococcales</taxon>
        <taxon>Micrococcaceae</taxon>
        <taxon>Arthrobacter</taxon>
    </lineage>
</organism>
<accession>A0ABT8K234</accession>
<evidence type="ECO:0000256" key="1">
    <source>
        <dbReference type="SAM" id="SignalP"/>
    </source>
</evidence>
<dbReference type="Proteomes" id="UP001174209">
    <property type="component" value="Unassembled WGS sequence"/>
</dbReference>
<comment type="caution">
    <text evidence="2">The sequence shown here is derived from an EMBL/GenBank/DDBJ whole genome shotgun (WGS) entry which is preliminary data.</text>
</comment>
<dbReference type="RefSeq" id="WP_301227475.1">
    <property type="nucleotide sequence ID" value="NZ_JAROCG010000001.1"/>
</dbReference>
<feature type="chain" id="PRO_5045055065" description="Lipoprotein" evidence="1">
    <location>
        <begin position="21"/>
        <end position="163"/>
    </location>
</feature>
<sequence>MRRIALTIITAVALTGCSGASLTVPEAGEFYLDGVCPVNFANDDLALEVNRAYILDEPMNMKAVNEKAATARDAYRSVIEKFSADTAAWPEVVDADVDVVVDNWYTDVSITNQMAEISDQASFETLWSVWTDPASQVNTSGTPQKIRAKLGLSPDLSTSCEGR</sequence>
<keyword evidence="3" id="KW-1185">Reference proteome</keyword>
<reference evidence="2" key="1">
    <citation type="submission" date="2023-06" db="EMBL/GenBank/DDBJ databases">
        <title>MT1 and MT2 Draft Genomes of Novel Species.</title>
        <authorList>
            <person name="Venkateswaran K."/>
        </authorList>
    </citation>
    <scope>NUCLEOTIDE SEQUENCE</scope>
    <source>
        <strain evidence="2">IIF3SC-B10</strain>
    </source>
</reference>
<gene>
    <name evidence="2" type="ORF">P5G52_11465</name>
</gene>
<proteinExistence type="predicted"/>
<dbReference type="EMBL" id="JAROCG010000001">
    <property type="protein sequence ID" value="MDN4611480.1"/>
    <property type="molecule type" value="Genomic_DNA"/>
</dbReference>
<protein>
    <recommendedName>
        <fullName evidence="4">Lipoprotein</fullName>
    </recommendedName>
</protein>
<dbReference type="PROSITE" id="PS51257">
    <property type="entry name" value="PROKAR_LIPOPROTEIN"/>
    <property type="match status" value="1"/>
</dbReference>
<evidence type="ECO:0008006" key="4">
    <source>
        <dbReference type="Google" id="ProtNLM"/>
    </source>
</evidence>
<evidence type="ECO:0000313" key="2">
    <source>
        <dbReference type="EMBL" id="MDN4611480.1"/>
    </source>
</evidence>
<keyword evidence="1" id="KW-0732">Signal</keyword>